<evidence type="ECO:0000313" key="2">
    <source>
        <dbReference type="EnsemblMetazoa" id="CapteP195399"/>
    </source>
</evidence>
<dbReference type="EMBL" id="KB293033">
    <property type="protein sequence ID" value="ELU16642.1"/>
    <property type="molecule type" value="Genomic_DNA"/>
</dbReference>
<protein>
    <submittedName>
        <fullName evidence="1 2">Uncharacterized protein</fullName>
    </submittedName>
</protein>
<accession>R7VDK1</accession>
<evidence type="ECO:0000313" key="1">
    <source>
        <dbReference type="EMBL" id="ELU16642.1"/>
    </source>
</evidence>
<dbReference type="AlphaFoldDB" id="R7VDK1"/>
<name>R7VDK1_CAPTE</name>
<sequence length="108" mass="12285">MPTRDRKKKELKKAAKHCLTLHAVFAAAKSQDDRNLSSRLEEPALVANLSVLNLQAVDADCRTLHGFEDLTALANNFGLDVDEVQDEWMRFKASYWRESVVWIAPSRD</sequence>
<keyword evidence="3" id="KW-1185">Reference proteome</keyword>
<dbReference type="OrthoDB" id="6137258at2759"/>
<proteinExistence type="predicted"/>
<reference evidence="3" key="1">
    <citation type="submission" date="2012-12" db="EMBL/GenBank/DDBJ databases">
        <authorList>
            <person name="Hellsten U."/>
            <person name="Grimwood J."/>
            <person name="Chapman J.A."/>
            <person name="Shapiro H."/>
            <person name="Aerts A."/>
            <person name="Otillar R.P."/>
            <person name="Terry A.Y."/>
            <person name="Boore J.L."/>
            <person name="Simakov O."/>
            <person name="Marletaz F."/>
            <person name="Cho S.-J."/>
            <person name="Edsinger-Gonzales E."/>
            <person name="Havlak P."/>
            <person name="Kuo D.-H."/>
            <person name="Larsson T."/>
            <person name="Lv J."/>
            <person name="Arendt D."/>
            <person name="Savage R."/>
            <person name="Osoegawa K."/>
            <person name="de Jong P."/>
            <person name="Lindberg D.R."/>
            <person name="Seaver E.C."/>
            <person name="Weisblat D.A."/>
            <person name="Putnam N.H."/>
            <person name="Grigoriev I.V."/>
            <person name="Rokhsar D.S."/>
        </authorList>
    </citation>
    <scope>NUCLEOTIDE SEQUENCE</scope>
    <source>
        <strain evidence="3">I ESC-2004</strain>
    </source>
</reference>
<reference evidence="1 3" key="2">
    <citation type="journal article" date="2013" name="Nature">
        <title>Insights into bilaterian evolution from three spiralian genomes.</title>
        <authorList>
            <person name="Simakov O."/>
            <person name="Marletaz F."/>
            <person name="Cho S.J."/>
            <person name="Edsinger-Gonzales E."/>
            <person name="Havlak P."/>
            <person name="Hellsten U."/>
            <person name="Kuo D.H."/>
            <person name="Larsson T."/>
            <person name="Lv J."/>
            <person name="Arendt D."/>
            <person name="Savage R."/>
            <person name="Osoegawa K."/>
            <person name="de Jong P."/>
            <person name="Grimwood J."/>
            <person name="Chapman J.A."/>
            <person name="Shapiro H."/>
            <person name="Aerts A."/>
            <person name="Otillar R.P."/>
            <person name="Terry A.Y."/>
            <person name="Boore J.L."/>
            <person name="Grigoriev I.V."/>
            <person name="Lindberg D.R."/>
            <person name="Seaver E.C."/>
            <person name="Weisblat D.A."/>
            <person name="Putnam N.H."/>
            <person name="Rokhsar D.S."/>
        </authorList>
    </citation>
    <scope>NUCLEOTIDE SEQUENCE</scope>
    <source>
        <strain evidence="1 3">I ESC-2004</strain>
    </source>
</reference>
<dbReference type="EMBL" id="AMQN01017360">
    <property type="status" value="NOT_ANNOTATED_CDS"/>
    <property type="molecule type" value="Genomic_DNA"/>
</dbReference>
<dbReference type="EnsemblMetazoa" id="CapteT195399">
    <property type="protein sequence ID" value="CapteP195399"/>
    <property type="gene ID" value="CapteG195399"/>
</dbReference>
<gene>
    <name evidence="1" type="ORF">CAPTEDRAFT_195399</name>
</gene>
<dbReference type="HOGENOM" id="CLU_2199439_0_0_1"/>
<evidence type="ECO:0000313" key="3">
    <source>
        <dbReference type="Proteomes" id="UP000014760"/>
    </source>
</evidence>
<organism evidence="1">
    <name type="scientific">Capitella teleta</name>
    <name type="common">Polychaete worm</name>
    <dbReference type="NCBI Taxonomy" id="283909"/>
    <lineage>
        <taxon>Eukaryota</taxon>
        <taxon>Metazoa</taxon>
        <taxon>Spiralia</taxon>
        <taxon>Lophotrochozoa</taxon>
        <taxon>Annelida</taxon>
        <taxon>Polychaeta</taxon>
        <taxon>Sedentaria</taxon>
        <taxon>Scolecida</taxon>
        <taxon>Capitellidae</taxon>
        <taxon>Capitella</taxon>
    </lineage>
</organism>
<dbReference type="Proteomes" id="UP000014760">
    <property type="component" value="Unassembled WGS sequence"/>
</dbReference>
<reference evidence="2" key="3">
    <citation type="submission" date="2015-06" db="UniProtKB">
        <authorList>
            <consortium name="EnsemblMetazoa"/>
        </authorList>
    </citation>
    <scope>IDENTIFICATION</scope>
</reference>